<feature type="transmembrane region" description="Helical" evidence="13">
    <location>
        <begin position="68"/>
        <end position="90"/>
    </location>
</feature>
<feature type="transmembrane region" description="Helical" evidence="13">
    <location>
        <begin position="102"/>
        <end position="121"/>
    </location>
</feature>
<evidence type="ECO:0000256" key="3">
    <source>
        <dbReference type="ARBA" id="ARBA00007809"/>
    </source>
</evidence>
<evidence type="ECO:0000256" key="12">
    <source>
        <dbReference type="ARBA" id="ARBA00023136"/>
    </source>
</evidence>
<dbReference type="PANTHER" id="PTHR10791:SF30">
    <property type="entry name" value="SUGAR TRANSPORTER SWEET1"/>
    <property type="match status" value="1"/>
</dbReference>
<dbReference type="Gene3D" id="1.20.1280.290">
    <property type="match status" value="2"/>
</dbReference>
<dbReference type="Proteomes" id="UP000789595">
    <property type="component" value="Unassembled WGS sequence"/>
</dbReference>
<dbReference type="InterPro" id="IPR047664">
    <property type="entry name" value="SWEET"/>
</dbReference>
<comment type="caution">
    <text evidence="14">The sequence shown here is derived from an EMBL/GenBank/DDBJ whole genome shotgun (WGS) entry which is preliminary data.</text>
</comment>
<feature type="transmembrane region" description="Helical" evidence="13">
    <location>
        <begin position="205"/>
        <end position="226"/>
    </location>
</feature>
<keyword evidence="6" id="KW-1003">Cell membrane</keyword>
<keyword evidence="7" id="KW-0762">Sugar transport</keyword>
<dbReference type="GO" id="GO:0005886">
    <property type="term" value="C:plasma membrane"/>
    <property type="evidence" value="ECO:0007669"/>
    <property type="project" value="UniProtKB-SubCell"/>
</dbReference>
<feature type="transmembrane region" description="Helical" evidence="13">
    <location>
        <begin position="146"/>
        <end position="166"/>
    </location>
</feature>
<protein>
    <recommendedName>
        <fullName evidence="4">Sugar transporter SWEET1</fullName>
    </recommendedName>
</protein>
<comment type="similarity">
    <text evidence="3">Belongs to the SWEET sugar transporter family.</text>
</comment>
<keyword evidence="9" id="KW-0677">Repeat</keyword>
<evidence type="ECO:0000313" key="14">
    <source>
        <dbReference type="EMBL" id="CAH0367421.1"/>
    </source>
</evidence>
<sequence>MVAPMLMHALKAAATGAALAIYYTPLQTARKIRRDQNVGALSPLPFACIVANCSVWVLYGIIGRDWVPMVASNAVGVASGAYCLGVFIRFAKPPAKTFATQLRLLVAGFAVFVALQARLAAWRGAPKKVHHSSPYPLDVDGETRDALGLLGVGACVVMFASPLSTLATVWRTRSTASLVPAVTVASAACSVLWALYGLLEGDAYVWGPNVAGVLCSAAQGLLFLLFGCPKVAPAEDLV</sequence>
<keyword evidence="5" id="KW-0813">Transport</keyword>
<dbReference type="InterPro" id="IPR004316">
    <property type="entry name" value="SWEET_rpt"/>
</dbReference>
<dbReference type="AlphaFoldDB" id="A0A8J2WZ00"/>
<evidence type="ECO:0000256" key="13">
    <source>
        <dbReference type="SAM" id="Phobius"/>
    </source>
</evidence>
<gene>
    <name evidence="14" type="ORF">PECAL_2P04420</name>
</gene>
<keyword evidence="15" id="KW-1185">Reference proteome</keyword>
<evidence type="ECO:0000256" key="8">
    <source>
        <dbReference type="ARBA" id="ARBA00022692"/>
    </source>
</evidence>
<dbReference type="Pfam" id="PF03083">
    <property type="entry name" value="MtN3_slv"/>
    <property type="match status" value="2"/>
</dbReference>
<proteinExistence type="inferred from homology"/>
<keyword evidence="12 13" id="KW-0472">Membrane</keyword>
<feature type="transmembrane region" description="Helical" evidence="13">
    <location>
        <begin position="6"/>
        <end position="26"/>
    </location>
</feature>
<evidence type="ECO:0000256" key="10">
    <source>
        <dbReference type="ARBA" id="ARBA00022989"/>
    </source>
</evidence>
<dbReference type="GO" id="GO:0051119">
    <property type="term" value="F:sugar transmembrane transporter activity"/>
    <property type="evidence" value="ECO:0007669"/>
    <property type="project" value="InterPro"/>
</dbReference>
<evidence type="ECO:0000256" key="11">
    <source>
        <dbReference type="ARBA" id="ARBA00023034"/>
    </source>
</evidence>
<evidence type="ECO:0000256" key="7">
    <source>
        <dbReference type="ARBA" id="ARBA00022597"/>
    </source>
</evidence>
<evidence type="ECO:0000256" key="2">
    <source>
        <dbReference type="ARBA" id="ARBA00004653"/>
    </source>
</evidence>
<reference evidence="14" key="1">
    <citation type="submission" date="2021-11" db="EMBL/GenBank/DDBJ databases">
        <authorList>
            <consortium name="Genoscope - CEA"/>
            <person name="William W."/>
        </authorList>
    </citation>
    <scope>NUCLEOTIDE SEQUENCE</scope>
</reference>
<evidence type="ECO:0000256" key="9">
    <source>
        <dbReference type="ARBA" id="ARBA00022737"/>
    </source>
</evidence>
<evidence type="ECO:0000313" key="15">
    <source>
        <dbReference type="Proteomes" id="UP000789595"/>
    </source>
</evidence>
<dbReference type="EMBL" id="CAKKNE010000002">
    <property type="protein sequence ID" value="CAH0367421.1"/>
    <property type="molecule type" value="Genomic_DNA"/>
</dbReference>
<keyword evidence="11" id="KW-0333">Golgi apparatus</keyword>
<dbReference type="FunFam" id="1.20.1280.290:FF:000004">
    <property type="entry name" value="Sugar transporter SWEET"/>
    <property type="match status" value="1"/>
</dbReference>
<comment type="subcellular location">
    <subcellularLocation>
        <location evidence="1">Cell membrane</location>
        <topology evidence="1">Multi-pass membrane protein</topology>
    </subcellularLocation>
    <subcellularLocation>
        <location evidence="2">Golgi apparatus membrane</location>
        <topology evidence="2">Multi-pass membrane protein</topology>
    </subcellularLocation>
</comment>
<evidence type="ECO:0000256" key="5">
    <source>
        <dbReference type="ARBA" id="ARBA00022448"/>
    </source>
</evidence>
<keyword evidence="10 13" id="KW-1133">Transmembrane helix</keyword>
<organism evidence="14 15">
    <name type="scientific">Pelagomonas calceolata</name>
    <dbReference type="NCBI Taxonomy" id="35677"/>
    <lineage>
        <taxon>Eukaryota</taxon>
        <taxon>Sar</taxon>
        <taxon>Stramenopiles</taxon>
        <taxon>Ochrophyta</taxon>
        <taxon>Pelagophyceae</taxon>
        <taxon>Pelagomonadales</taxon>
        <taxon>Pelagomonadaceae</taxon>
        <taxon>Pelagomonas</taxon>
    </lineage>
</organism>
<feature type="transmembrane region" description="Helical" evidence="13">
    <location>
        <begin position="178"/>
        <end position="199"/>
    </location>
</feature>
<keyword evidence="8 13" id="KW-0812">Transmembrane</keyword>
<evidence type="ECO:0000256" key="4">
    <source>
        <dbReference type="ARBA" id="ARBA00021741"/>
    </source>
</evidence>
<dbReference type="OrthoDB" id="409725at2759"/>
<evidence type="ECO:0000256" key="1">
    <source>
        <dbReference type="ARBA" id="ARBA00004651"/>
    </source>
</evidence>
<name>A0A8J2WZ00_9STRA</name>
<accession>A0A8J2WZ00</accession>
<dbReference type="GO" id="GO:0000139">
    <property type="term" value="C:Golgi membrane"/>
    <property type="evidence" value="ECO:0007669"/>
    <property type="project" value="UniProtKB-SubCell"/>
</dbReference>
<dbReference type="FunFam" id="1.20.1280.290:FF:000007">
    <property type="entry name" value="Bidirectional sugar transporter SWEET7"/>
    <property type="match status" value="1"/>
</dbReference>
<dbReference type="PANTHER" id="PTHR10791">
    <property type="entry name" value="RAG1-ACTIVATING PROTEIN 1"/>
    <property type="match status" value="1"/>
</dbReference>
<feature type="transmembrane region" description="Helical" evidence="13">
    <location>
        <begin position="38"/>
        <end position="62"/>
    </location>
</feature>
<evidence type="ECO:0000256" key="6">
    <source>
        <dbReference type="ARBA" id="ARBA00022475"/>
    </source>
</evidence>